<dbReference type="NCBIfam" id="TIGR01560">
    <property type="entry name" value="put_DNA_pack"/>
    <property type="match status" value="1"/>
</dbReference>
<dbReference type="Gene3D" id="1.10.3230.30">
    <property type="entry name" value="Phage gp6-like head-tail connector protein"/>
    <property type="match status" value="1"/>
</dbReference>
<dbReference type="Proteomes" id="UP001187859">
    <property type="component" value="Unassembled WGS sequence"/>
</dbReference>
<dbReference type="AlphaFoldDB" id="A0AAE4Q0K7"/>
<accession>A0AAE4Q0K7</accession>
<evidence type="ECO:0000313" key="1">
    <source>
        <dbReference type="EMBL" id="MDV5390740.1"/>
    </source>
</evidence>
<protein>
    <submittedName>
        <fullName evidence="1">Head-tail connector protein</fullName>
    </submittedName>
</protein>
<sequence>MPLITIEAARRQVNLLESETFQDPYLQQLMAAVEAHIRRRLNCTFFETAAEYEAADPKPPKAIIIEESQDLTHAALLLLAHWFTNREAVSTVQMVEVPAAFESLIFEFRDLAIG</sequence>
<organism evidence="1 2">
    <name type="scientific">Shewanella xiamenensis</name>
    <dbReference type="NCBI Taxonomy" id="332186"/>
    <lineage>
        <taxon>Bacteria</taxon>
        <taxon>Pseudomonadati</taxon>
        <taxon>Pseudomonadota</taxon>
        <taxon>Gammaproteobacteria</taxon>
        <taxon>Alteromonadales</taxon>
        <taxon>Shewanellaceae</taxon>
        <taxon>Shewanella</taxon>
    </lineage>
</organism>
<evidence type="ECO:0000313" key="2">
    <source>
        <dbReference type="Proteomes" id="UP001187859"/>
    </source>
</evidence>
<dbReference type="InterPro" id="IPR006450">
    <property type="entry name" value="Phage_HK97_gp6-like"/>
</dbReference>
<dbReference type="InterPro" id="IPR021146">
    <property type="entry name" value="Phage_gp6-like_head-tail"/>
</dbReference>
<name>A0AAE4Q0K7_9GAMM</name>
<reference evidence="1" key="1">
    <citation type="submission" date="2023-05" db="EMBL/GenBank/DDBJ databases">
        <title>Colonisation of extended spectrum b-lactamase- and carbapenemase-producing bacteria on hospital surfaces from low- and middle-income countries.</title>
        <authorList>
            <person name="Nieto-Rosado M."/>
            <person name="Sands K."/>
            <person name="Iregbu K."/>
            <person name="Zahra R."/>
            <person name="Mazarati J.B."/>
            <person name="Mehtar S."/>
            <person name="Barnards-Group B."/>
            <person name="Walsh T.R."/>
        </authorList>
    </citation>
    <scope>NUCLEOTIDE SEQUENCE</scope>
    <source>
        <strain evidence="1">PP-E493</strain>
    </source>
</reference>
<dbReference type="EMBL" id="JASGOQ010000001">
    <property type="protein sequence ID" value="MDV5390740.1"/>
    <property type="molecule type" value="Genomic_DNA"/>
</dbReference>
<dbReference type="Pfam" id="PF05135">
    <property type="entry name" value="Phage_connect_1"/>
    <property type="match status" value="1"/>
</dbReference>
<comment type="caution">
    <text evidence="1">The sequence shown here is derived from an EMBL/GenBank/DDBJ whole genome shotgun (WGS) entry which is preliminary data.</text>
</comment>
<gene>
    <name evidence="1" type="ORF">QM089_10840</name>
</gene>
<proteinExistence type="predicted"/>
<dbReference type="CDD" id="cd08054">
    <property type="entry name" value="gp6"/>
    <property type="match status" value="1"/>
</dbReference>
<dbReference type="RefSeq" id="WP_317519817.1">
    <property type="nucleotide sequence ID" value="NZ_JASGOQ010000001.1"/>
</dbReference>